<evidence type="ECO:0000256" key="1">
    <source>
        <dbReference type="ARBA" id="ARBA00006625"/>
    </source>
</evidence>
<evidence type="ECO:0000256" key="2">
    <source>
        <dbReference type="ARBA" id="ARBA00022801"/>
    </source>
</evidence>
<dbReference type="GO" id="GO:0008953">
    <property type="term" value="F:penicillin amidase activity"/>
    <property type="evidence" value="ECO:0007669"/>
    <property type="project" value="UniProtKB-EC"/>
</dbReference>
<proteinExistence type="inferred from homology"/>
<dbReference type="AlphaFoldDB" id="K9ZAH5"/>
<dbReference type="STRING" id="755178.Cyan10605_3351"/>
<dbReference type="RefSeq" id="WP_015221111.1">
    <property type="nucleotide sequence ID" value="NC_019776.1"/>
</dbReference>
<gene>
    <name evidence="4" type="ordered locus">Cyan10605_3351</name>
</gene>
<dbReference type="HOGENOM" id="CLU_045206_0_1_3"/>
<dbReference type="eggNOG" id="COG3049">
    <property type="taxonomic scope" value="Bacteria"/>
</dbReference>
<evidence type="ECO:0000259" key="3">
    <source>
        <dbReference type="Pfam" id="PF02275"/>
    </source>
</evidence>
<evidence type="ECO:0000313" key="5">
    <source>
        <dbReference type="Proteomes" id="UP000010480"/>
    </source>
</evidence>
<keyword evidence="2 4" id="KW-0378">Hydrolase</keyword>
<dbReference type="PATRIC" id="fig|755178.3.peg.3569"/>
<keyword evidence="5" id="KW-1185">Reference proteome</keyword>
<dbReference type="InterPro" id="IPR029055">
    <property type="entry name" value="Ntn_hydrolases_N"/>
</dbReference>
<dbReference type="OrthoDB" id="9794717at2"/>
<feature type="domain" description="Choloylglycine hydrolase/NAAA C-terminal" evidence="3">
    <location>
        <begin position="31"/>
        <end position="327"/>
    </location>
</feature>
<dbReference type="InterPro" id="IPR029132">
    <property type="entry name" value="CBAH/NAAA_C"/>
</dbReference>
<dbReference type="EC" id="3.5.1.11" evidence="4"/>
<dbReference type="SUPFAM" id="SSF56235">
    <property type="entry name" value="N-terminal nucleophile aminohydrolases (Ntn hydrolases)"/>
    <property type="match status" value="1"/>
</dbReference>
<accession>K9ZAH5</accession>
<evidence type="ECO:0000313" key="4">
    <source>
        <dbReference type="EMBL" id="AFZ55393.1"/>
    </source>
</evidence>
<comment type="similarity">
    <text evidence="1">Belongs to the peptidase C59 family.</text>
</comment>
<protein>
    <submittedName>
        <fullName evidence="4">Penicillin amidase</fullName>
        <ecNumber evidence="4">3.5.1.11</ecNumber>
    </submittedName>
</protein>
<dbReference type="PANTHER" id="PTHR35527:SF2">
    <property type="entry name" value="HYDROLASE"/>
    <property type="match status" value="1"/>
</dbReference>
<dbReference type="KEGG" id="can:Cyan10605_3351"/>
<sequence precursor="true">MTFLHILKSISLVIPTTLTLSALFGLSVLACTRVVYSGSDNTVITGRSMDWKEDIRSNLWVFPRGRDRNGLAGENSIEWKSKYGSVVVTGYDIGTADGMNEKGLVANLLYLAESDYGDTQGKPTLSMSLWAQYVLDNYATVAQAVEELKNEPFRVITSTLPNGSQAQLHLAISDSSGDSAIFEYIDGKLVIHHSKEYKVVTNSPIFEKQLALNQYWQSIGGLNFLPGTNRAADRFARAYFLLNSIPKQTVSNYISAVPEQKYQNQALASVLSVVRSVSVPLGITTPDQPNIASTVWRVVADQKNMTYYFDSATSPNVFWIDFSQLDFSPTASVKKLSLTDGTFYAGDATDNLVSETPFQFLPVK</sequence>
<dbReference type="EMBL" id="CP003947">
    <property type="protein sequence ID" value="AFZ55393.1"/>
    <property type="molecule type" value="Genomic_DNA"/>
</dbReference>
<organism evidence="4 5">
    <name type="scientific">Cyanobacterium aponinum (strain PCC 10605)</name>
    <dbReference type="NCBI Taxonomy" id="755178"/>
    <lineage>
        <taxon>Bacteria</taxon>
        <taxon>Bacillati</taxon>
        <taxon>Cyanobacteriota</taxon>
        <taxon>Cyanophyceae</taxon>
        <taxon>Oscillatoriophycideae</taxon>
        <taxon>Chroococcales</taxon>
        <taxon>Geminocystaceae</taxon>
        <taxon>Cyanobacterium</taxon>
    </lineage>
</organism>
<dbReference type="Proteomes" id="UP000010480">
    <property type="component" value="Chromosome"/>
</dbReference>
<name>K9ZAH5_CYAAP</name>
<dbReference type="Gene3D" id="3.60.60.10">
    <property type="entry name" value="Penicillin V Acylase, Chain A"/>
    <property type="match status" value="1"/>
</dbReference>
<dbReference type="PANTHER" id="PTHR35527">
    <property type="entry name" value="CHOLOYLGLYCINE HYDROLASE"/>
    <property type="match status" value="1"/>
</dbReference>
<dbReference type="Pfam" id="PF02275">
    <property type="entry name" value="CBAH"/>
    <property type="match status" value="1"/>
</dbReference>
<reference evidence="5" key="1">
    <citation type="journal article" date="2013" name="Proc. Natl. Acad. Sci. U.S.A.">
        <title>Improving the coverage of the cyanobacterial phylum using diversity-driven genome sequencing.</title>
        <authorList>
            <person name="Shih P.M."/>
            <person name="Wu D."/>
            <person name="Latifi A."/>
            <person name="Axen S.D."/>
            <person name="Fewer D.P."/>
            <person name="Talla E."/>
            <person name="Calteau A."/>
            <person name="Cai F."/>
            <person name="Tandeau de Marsac N."/>
            <person name="Rippka R."/>
            <person name="Herdman M."/>
            <person name="Sivonen K."/>
            <person name="Coursin T."/>
            <person name="Laurent T."/>
            <person name="Goodwin L."/>
            <person name="Nolan M."/>
            <person name="Davenport K.W."/>
            <person name="Han C.S."/>
            <person name="Rubin E.M."/>
            <person name="Eisen J.A."/>
            <person name="Woyke T."/>
            <person name="Gugger M."/>
            <person name="Kerfeld C.A."/>
        </authorList>
    </citation>
    <scope>NUCLEOTIDE SEQUENCE [LARGE SCALE GENOMIC DNA]</scope>
    <source>
        <strain evidence="5">PCC 10605</strain>
    </source>
</reference>
<dbReference type="CDD" id="cd01902">
    <property type="entry name" value="Ntn_CGH"/>
    <property type="match status" value="1"/>
</dbReference>
<dbReference type="InterPro" id="IPR052193">
    <property type="entry name" value="Peptidase_C59"/>
</dbReference>